<feature type="region of interest" description="Disordered" evidence="1">
    <location>
        <begin position="700"/>
        <end position="748"/>
    </location>
</feature>
<evidence type="ECO:0000259" key="2">
    <source>
        <dbReference type="Pfam" id="PF18360"/>
    </source>
</evidence>
<feature type="compositionally biased region" description="Acidic residues" evidence="1">
    <location>
        <begin position="33"/>
        <end position="45"/>
    </location>
</feature>
<feature type="region of interest" description="Disordered" evidence="1">
    <location>
        <begin position="1"/>
        <end position="45"/>
    </location>
</feature>
<protein>
    <recommendedName>
        <fullName evidence="2">Heterogeneous nuclear ribonucleoprotein Q acidic domain-containing protein</fullName>
    </recommendedName>
</protein>
<feature type="compositionally biased region" description="Basic and acidic residues" evidence="1">
    <location>
        <begin position="270"/>
        <end position="282"/>
    </location>
</feature>
<dbReference type="Proteomes" id="UP000285060">
    <property type="component" value="Unassembled WGS sequence"/>
</dbReference>
<feature type="compositionally biased region" description="Low complexity" evidence="1">
    <location>
        <begin position="345"/>
        <end position="378"/>
    </location>
</feature>
<feature type="compositionally biased region" description="Polar residues" evidence="1">
    <location>
        <begin position="387"/>
        <end position="397"/>
    </location>
</feature>
<gene>
    <name evidence="3" type="ORF">DYB32_005400</name>
</gene>
<dbReference type="InterPro" id="IPR041337">
    <property type="entry name" value="hnRNP_Q_AcD"/>
</dbReference>
<name>A0A3R6VA68_9STRA</name>
<sequence length="840" mass="89860">MENAGFEHVAPWENPSTALHEEDPVSAKRTLEDVMDDEDDDDDDFEDVKVVKKPRVVDNVEIVQGNVDVPQLSSHDGLHAVEAKENDVTASHDIASTRSGGAIATGLQICGGDTTFEAVTPEDDVPDTSTDVDQVTIVPATAASEMDPFESVTTDSDNHHEYPDERYHRHDSTAPSGRSAVDVLLQGVVDGTSPSAPSSVSSVEAVDTWSTTASEGADGPPAVIDDSVLLSEQPSEEQRGQPSSVVSNTSDYHVADTMSPSASTSSAASKRSDLADQPHDGEVVDSVAALPSPLDNQSIGDLNDMTVESAVTVLEAPQQQLASDTAREDTRTQSQAFVAEHQPQPTHATGTSTAAPAPSTDHSTHTAAGTSSSTSGAPPAAPLAREPSNNSTSTGSRWGSRPTGTTAHGTTPDTGVATLSDVIWTRLLDFQHTNHIHHADFSLSQLRPATLDMLATWPEFAQLAMVARFTRAAAALQTAGNKDSLLAQTIQEYEAENPTVRQLVRLPPSEVTSQPTSPVHRVVRARTPVLQITAADTKPPLVKATTLVAHAVVVRRPGDTRAGVAAVAAVETAAHLLSRTTITSTATKIVTTRNMRQVRTTTSNHNTPPSSSSQNLVEDFRRSEIFHRLPLSIRDALQALYAKGQVRELLNDSVLSRLVKLPEHLAVRAVENLTNTDSSHVDNIHGFFVGIISRVYERDRGPPPTANLPPLGGPHGGDPRAEYSSGASDPRLRGSDVRGQHQGMNQQAGMWSQNPVHDQLIRALSPQVLAQLQHMASTGVMSSVDEWGEKCYEILGQLSESLAIEVLKRFTMANLDSVRNRSGFLIGVVKRCRQEYGLPP</sequence>
<proteinExistence type="predicted"/>
<reference evidence="3 4" key="1">
    <citation type="submission" date="2018-08" db="EMBL/GenBank/DDBJ databases">
        <title>Aphanomyces genome sequencing and annotation.</title>
        <authorList>
            <person name="Minardi D."/>
            <person name="Oidtmann B."/>
            <person name="Van Der Giezen M."/>
            <person name="Studholme D.J."/>
        </authorList>
    </citation>
    <scope>NUCLEOTIDE SEQUENCE [LARGE SCALE GENOMIC DNA]</scope>
    <source>
        <strain evidence="3 4">NJM0002</strain>
    </source>
</reference>
<evidence type="ECO:0000313" key="3">
    <source>
        <dbReference type="EMBL" id="RHY29138.1"/>
    </source>
</evidence>
<keyword evidence="4" id="KW-1185">Reference proteome</keyword>
<organism evidence="3 4">
    <name type="scientific">Aphanomyces invadans</name>
    <dbReference type="NCBI Taxonomy" id="157072"/>
    <lineage>
        <taxon>Eukaryota</taxon>
        <taxon>Sar</taxon>
        <taxon>Stramenopiles</taxon>
        <taxon>Oomycota</taxon>
        <taxon>Saprolegniomycetes</taxon>
        <taxon>Saprolegniales</taxon>
        <taxon>Verrucalvaceae</taxon>
        <taxon>Aphanomyces</taxon>
    </lineage>
</organism>
<accession>A0A3R6VA68</accession>
<dbReference type="Pfam" id="PF18360">
    <property type="entry name" value="hnRNP_Q_AcD"/>
    <property type="match status" value="2"/>
</dbReference>
<feature type="region of interest" description="Disordered" evidence="1">
    <location>
        <begin position="140"/>
        <end position="176"/>
    </location>
</feature>
<dbReference type="AlphaFoldDB" id="A0A3R6VA68"/>
<feature type="domain" description="Heterogeneous nuclear ribonucleoprotein Q acidic" evidence="2">
    <location>
        <begin position="629"/>
        <end position="695"/>
    </location>
</feature>
<evidence type="ECO:0000256" key="1">
    <source>
        <dbReference type="SAM" id="MobiDB-lite"/>
    </source>
</evidence>
<dbReference type="EMBL" id="QUSY01000477">
    <property type="protein sequence ID" value="RHY29138.1"/>
    <property type="molecule type" value="Genomic_DNA"/>
</dbReference>
<evidence type="ECO:0000313" key="4">
    <source>
        <dbReference type="Proteomes" id="UP000285060"/>
    </source>
</evidence>
<dbReference type="CDD" id="cd21039">
    <property type="entry name" value="NURR"/>
    <property type="match status" value="2"/>
</dbReference>
<feature type="compositionally biased region" description="Low complexity" evidence="1">
    <location>
        <begin position="259"/>
        <end position="269"/>
    </location>
</feature>
<comment type="caution">
    <text evidence="3">The sequence shown here is derived from an EMBL/GenBank/DDBJ whole genome shotgun (WGS) entry which is preliminary data.</text>
</comment>
<feature type="compositionally biased region" description="Basic and acidic residues" evidence="1">
    <location>
        <begin position="156"/>
        <end position="172"/>
    </location>
</feature>
<feature type="compositionally biased region" description="Basic and acidic residues" evidence="1">
    <location>
        <begin position="730"/>
        <end position="739"/>
    </location>
</feature>
<feature type="region of interest" description="Disordered" evidence="1">
    <location>
        <begin position="339"/>
        <end position="415"/>
    </location>
</feature>
<feature type="compositionally biased region" description="Basic and acidic residues" evidence="1">
    <location>
        <begin position="19"/>
        <end position="32"/>
    </location>
</feature>
<feature type="domain" description="Heterogeneous nuclear ribonucleoprotein Q acidic" evidence="2">
    <location>
        <begin position="764"/>
        <end position="833"/>
    </location>
</feature>
<feature type="compositionally biased region" description="Low complexity" evidence="1">
    <location>
        <begin position="403"/>
        <end position="415"/>
    </location>
</feature>
<feature type="region of interest" description="Disordered" evidence="1">
    <location>
        <begin position="254"/>
        <end position="300"/>
    </location>
</feature>
<dbReference type="VEuPathDB" id="FungiDB:H310_11257"/>